<name>A0A914A473_PATMI</name>
<dbReference type="SUPFAM" id="SSF101898">
    <property type="entry name" value="NHL repeat"/>
    <property type="match status" value="1"/>
</dbReference>
<dbReference type="Gene3D" id="3.30.40.10">
    <property type="entry name" value="Zinc/RING finger domain, C3HC4 (zinc finger)"/>
    <property type="match status" value="1"/>
</dbReference>
<dbReference type="GO" id="GO:0008270">
    <property type="term" value="F:zinc ion binding"/>
    <property type="evidence" value="ECO:0007669"/>
    <property type="project" value="UniProtKB-KW"/>
</dbReference>
<dbReference type="PANTHER" id="PTHR25462">
    <property type="entry name" value="BONUS, ISOFORM C-RELATED"/>
    <property type="match status" value="1"/>
</dbReference>
<keyword evidence="7" id="KW-1185">Reference proteome</keyword>
<dbReference type="OMA" id="INEVNFC"/>
<keyword evidence="1" id="KW-0479">Metal-binding</keyword>
<evidence type="ECO:0000256" key="2">
    <source>
        <dbReference type="ARBA" id="ARBA00022771"/>
    </source>
</evidence>
<dbReference type="GO" id="GO:0061630">
    <property type="term" value="F:ubiquitin protein ligase activity"/>
    <property type="evidence" value="ECO:0007669"/>
    <property type="project" value="TreeGrafter"/>
</dbReference>
<feature type="domain" description="RING-type" evidence="5">
    <location>
        <begin position="24"/>
        <end position="68"/>
    </location>
</feature>
<dbReference type="RefSeq" id="XP_038058633.1">
    <property type="nucleotide sequence ID" value="XM_038202705.1"/>
</dbReference>
<proteinExistence type="predicted"/>
<dbReference type="InterPro" id="IPR011042">
    <property type="entry name" value="6-blade_b-propeller_TolB-like"/>
</dbReference>
<evidence type="ECO:0000313" key="6">
    <source>
        <dbReference type="EnsemblMetazoa" id="XP_038058633.1"/>
    </source>
</evidence>
<evidence type="ECO:0000256" key="1">
    <source>
        <dbReference type="ARBA" id="ARBA00022723"/>
    </source>
</evidence>
<dbReference type="OrthoDB" id="5975207at2759"/>
<dbReference type="Pfam" id="PF13445">
    <property type="entry name" value="zf-RING_UBOX"/>
    <property type="match status" value="1"/>
</dbReference>
<dbReference type="GeneID" id="119729923"/>
<dbReference type="InterPro" id="IPR047153">
    <property type="entry name" value="TRIM45/56/19-like"/>
</dbReference>
<dbReference type="SMART" id="SM00184">
    <property type="entry name" value="RING"/>
    <property type="match status" value="1"/>
</dbReference>
<evidence type="ECO:0000313" key="7">
    <source>
        <dbReference type="Proteomes" id="UP000887568"/>
    </source>
</evidence>
<dbReference type="PROSITE" id="PS00518">
    <property type="entry name" value="ZF_RING_1"/>
    <property type="match status" value="1"/>
</dbReference>
<dbReference type="Proteomes" id="UP000887568">
    <property type="component" value="Unplaced"/>
</dbReference>
<dbReference type="InterPro" id="IPR013083">
    <property type="entry name" value="Znf_RING/FYVE/PHD"/>
</dbReference>
<evidence type="ECO:0000256" key="4">
    <source>
        <dbReference type="PROSITE-ProRule" id="PRU00175"/>
    </source>
</evidence>
<sequence length="391" mass="43277">MATHTSAMTAKSVLAKISEGHLECSICSNRFTEPKMLECLHSFCLECLVELKERVNPYSSMLKCPVCRGDTKLKGNNVEELPSDFTLSSLVEEVAKQEELLEGQGSSESSLEFQCLSEKWRLETEVGGYIPEWPSSDTFRHTFHVAAFSDNVAVAVQYGMSKLIHILASGKPKSPVLCHEVEIKGLTKPRRLAVNKDDELIVLNYSDDKPEVKVYNRQKELLHHFDLDEDVIIAPSCLAVNENNQIAIGSSYRQNIVLFSSDGSLIDTLSDQKVSEHMTCYKQRLIYSYLRWKKLRSIDTNGDEIFAVGMPSDCPDSMGPAGVCCDKDGDIYVAMNVDWSSSGGEIHRFSADGEHIGCVIKGCGSPRGITLTPNGDLVVAARESVSIYHPV</sequence>
<dbReference type="InterPro" id="IPR001841">
    <property type="entry name" value="Znf_RING"/>
</dbReference>
<protein>
    <recommendedName>
        <fullName evidence="5">RING-type domain-containing protein</fullName>
    </recommendedName>
</protein>
<organism evidence="6 7">
    <name type="scientific">Patiria miniata</name>
    <name type="common">Bat star</name>
    <name type="synonym">Asterina miniata</name>
    <dbReference type="NCBI Taxonomy" id="46514"/>
    <lineage>
        <taxon>Eukaryota</taxon>
        <taxon>Metazoa</taxon>
        <taxon>Echinodermata</taxon>
        <taxon>Eleutherozoa</taxon>
        <taxon>Asterozoa</taxon>
        <taxon>Asteroidea</taxon>
        <taxon>Valvatacea</taxon>
        <taxon>Valvatida</taxon>
        <taxon>Asterinidae</taxon>
        <taxon>Patiria</taxon>
    </lineage>
</organism>
<dbReference type="InterPro" id="IPR017907">
    <property type="entry name" value="Znf_RING_CS"/>
</dbReference>
<dbReference type="Gene3D" id="2.40.10.500">
    <property type="match status" value="1"/>
</dbReference>
<dbReference type="PROSITE" id="PS50089">
    <property type="entry name" value="ZF_RING_2"/>
    <property type="match status" value="1"/>
</dbReference>
<keyword evidence="3" id="KW-0862">Zinc</keyword>
<dbReference type="InterPro" id="IPR027370">
    <property type="entry name" value="Znf-RING_euk"/>
</dbReference>
<keyword evidence="2 4" id="KW-0863">Zinc-finger</keyword>
<dbReference type="EnsemblMetazoa" id="XM_038202705.1">
    <property type="protein sequence ID" value="XP_038058633.1"/>
    <property type="gene ID" value="LOC119729923"/>
</dbReference>
<dbReference type="Gene3D" id="2.120.10.30">
    <property type="entry name" value="TolB, C-terminal domain"/>
    <property type="match status" value="1"/>
</dbReference>
<dbReference type="PANTHER" id="PTHR25462:SF296">
    <property type="entry name" value="MEIOTIC P26, ISOFORM F"/>
    <property type="match status" value="1"/>
</dbReference>
<evidence type="ECO:0000259" key="5">
    <source>
        <dbReference type="PROSITE" id="PS50089"/>
    </source>
</evidence>
<dbReference type="AlphaFoldDB" id="A0A914A473"/>
<evidence type="ECO:0000256" key="3">
    <source>
        <dbReference type="ARBA" id="ARBA00022833"/>
    </source>
</evidence>
<accession>A0A914A473</accession>
<reference evidence="6" key="1">
    <citation type="submission" date="2022-11" db="UniProtKB">
        <authorList>
            <consortium name="EnsemblMetazoa"/>
        </authorList>
    </citation>
    <scope>IDENTIFICATION</scope>
</reference>
<dbReference type="GO" id="GO:0005654">
    <property type="term" value="C:nucleoplasm"/>
    <property type="evidence" value="ECO:0007669"/>
    <property type="project" value="TreeGrafter"/>
</dbReference>
<dbReference type="SUPFAM" id="SSF57850">
    <property type="entry name" value="RING/U-box"/>
    <property type="match status" value="1"/>
</dbReference>